<evidence type="ECO:0000313" key="2">
    <source>
        <dbReference type="Proteomes" id="UP001642409"/>
    </source>
</evidence>
<comment type="caution">
    <text evidence="1">The sequence shown here is derived from an EMBL/GenBank/DDBJ whole genome shotgun (WGS) entry which is preliminary data.</text>
</comment>
<dbReference type="Proteomes" id="UP001642409">
    <property type="component" value="Unassembled WGS sequence"/>
</dbReference>
<gene>
    <name evidence="1" type="ORF">HINF_LOCUS1178</name>
</gene>
<accession>A0ABP1GH66</accession>
<dbReference type="EMBL" id="CAXDID020000002">
    <property type="protein sequence ID" value="CAL5971238.1"/>
    <property type="molecule type" value="Genomic_DNA"/>
</dbReference>
<keyword evidence="2" id="KW-1185">Reference proteome</keyword>
<sequence>MYQIHSLLTVNNCRLTVEQNQYDLCTKEATLHQLDHQCLHEGTIACKKKGEAQGNAGSDGLGVTVDNSFFNIFHFVHNLSCKYIVGNQAVPKHAVSAVLGTRFSAAPHAAAISAEPRFLAVFLSKNSKKLHCPGVEPTTIFMQYVRFCQNWSIFVIPSQLFKLPTICGSCLFQNESFD</sequence>
<reference evidence="1 2" key="1">
    <citation type="submission" date="2024-07" db="EMBL/GenBank/DDBJ databases">
        <authorList>
            <person name="Akdeniz Z."/>
        </authorList>
    </citation>
    <scope>NUCLEOTIDE SEQUENCE [LARGE SCALE GENOMIC DNA]</scope>
</reference>
<proteinExistence type="predicted"/>
<evidence type="ECO:0000313" key="1">
    <source>
        <dbReference type="EMBL" id="CAL5971238.1"/>
    </source>
</evidence>
<organism evidence="1 2">
    <name type="scientific">Hexamita inflata</name>
    <dbReference type="NCBI Taxonomy" id="28002"/>
    <lineage>
        <taxon>Eukaryota</taxon>
        <taxon>Metamonada</taxon>
        <taxon>Diplomonadida</taxon>
        <taxon>Hexamitidae</taxon>
        <taxon>Hexamitinae</taxon>
        <taxon>Hexamita</taxon>
    </lineage>
</organism>
<name>A0ABP1GH66_9EUKA</name>
<protein>
    <submittedName>
        <fullName evidence="1">Hypothetical_protein</fullName>
    </submittedName>
</protein>